<evidence type="ECO:0000256" key="4">
    <source>
        <dbReference type="ARBA" id="ARBA00022643"/>
    </source>
</evidence>
<evidence type="ECO:0000259" key="6">
    <source>
        <dbReference type="Pfam" id="PF00881"/>
    </source>
</evidence>
<comment type="similarity">
    <text evidence="2">Belongs to the nitroreductase family.</text>
</comment>
<dbReference type="Pfam" id="PF00881">
    <property type="entry name" value="Nitroreductase"/>
    <property type="match status" value="2"/>
</dbReference>
<proteinExistence type="inferred from homology"/>
<dbReference type="Gene3D" id="3.40.109.10">
    <property type="entry name" value="NADH Oxidase"/>
    <property type="match status" value="1"/>
</dbReference>
<evidence type="ECO:0000256" key="3">
    <source>
        <dbReference type="ARBA" id="ARBA00022630"/>
    </source>
</evidence>
<comment type="caution">
    <text evidence="7">The sequence shown here is derived from an EMBL/GenBank/DDBJ whole genome shotgun (WGS) entry which is preliminary data.</text>
</comment>
<feature type="domain" description="Nitroreductase" evidence="6">
    <location>
        <begin position="7"/>
        <end position="62"/>
    </location>
</feature>
<accession>A0A9D2VVU1</accession>
<name>A0A9D2VVU1_9FIRM</name>
<protein>
    <submittedName>
        <fullName evidence="7">Nitroreductase family protein</fullName>
    </submittedName>
</protein>
<evidence type="ECO:0000256" key="2">
    <source>
        <dbReference type="ARBA" id="ARBA00007118"/>
    </source>
</evidence>
<evidence type="ECO:0000256" key="1">
    <source>
        <dbReference type="ARBA" id="ARBA00001917"/>
    </source>
</evidence>
<dbReference type="InterPro" id="IPR000415">
    <property type="entry name" value="Nitroreductase-like"/>
</dbReference>
<dbReference type="Proteomes" id="UP000813420">
    <property type="component" value="Unassembled WGS sequence"/>
</dbReference>
<dbReference type="CDD" id="cd02150">
    <property type="entry name" value="nitroreductase"/>
    <property type="match status" value="1"/>
</dbReference>
<dbReference type="PANTHER" id="PTHR43673">
    <property type="entry name" value="NAD(P)H NITROREDUCTASE YDGI-RELATED"/>
    <property type="match status" value="1"/>
</dbReference>
<reference evidence="7" key="1">
    <citation type="journal article" date="2021" name="PeerJ">
        <title>Extensive microbial diversity within the chicken gut microbiome revealed by metagenomics and culture.</title>
        <authorList>
            <person name="Gilroy R."/>
            <person name="Ravi A."/>
            <person name="Getino M."/>
            <person name="Pursley I."/>
            <person name="Horton D.L."/>
            <person name="Alikhan N.F."/>
            <person name="Baker D."/>
            <person name="Gharbi K."/>
            <person name="Hall N."/>
            <person name="Watson M."/>
            <person name="Adriaenssens E.M."/>
            <person name="Foster-Nyarko E."/>
            <person name="Jarju S."/>
            <person name="Secka A."/>
            <person name="Antonio M."/>
            <person name="Oren A."/>
            <person name="Chaudhuri R.R."/>
            <person name="La Ragione R."/>
            <person name="Hildebrand F."/>
            <person name="Pallen M.J."/>
        </authorList>
    </citation>
    <scope>NUCLEOTIDE SEQUENCE</scope>
    <source>
        <strain evidence="7">USAMLcec4-12693</strain>
    </source>
</reference>
<evidence type="ECO:0000256" key="5">
    <source>
        <dbReference type="ARBA" id="ARBA00023002"/>
    </source>
</evidence>
<dbReference type="AlphaFoldDB" id="A0A9D2VVU1"/>
<dbReference type="RefSeq" id="WP_277271467.1">
    <property type="nucleotide sequence ID" value="NZ_DYXE01000008.1"/>
</dbReference>
<evidence type="ECO:0000313" key="8">
    <source>
        <dbReference type="Proteomes" id="UP000813420"/>
    </source>
</evidence>
<dbReference type="SUPFAM" id="SSF55469">
    <property type="entry name" value="FMN-dependent nitroreductase-like"/>
    <property type="match status" value="1"/>
</dbReference>
<gene>
    <name evidence="7" type="ORF">K8V39_00770</name>
</gene>
<keyword evidence="5" id="KW-0560">Oxidoreductase</keyword>
<evidence type="ECO:0000313" key="7">
    <source>
        <dbReference type="EMBL" id="HJH48779.1"/>
    </source>
</evidence>
<feature type="domain" description="Nitroreductase" evidence="6">
    <location>
        <begin position="68"/>
        <end position="147"/>
    </location>
</feature>
<reference evidence="7" key="2">
    <citation type="submission" date="2021-09" db="EMBL/GenBank/DDBJ databases">
        <authorList>
            <person name="Gilroy R."/>
        </authorList>
    </citation>
    <scope>NUCLEOTIDE SEQUENCE</scope>
    <source>
        <strain evidence="7">USAMLcec4-12693</strain>
    </source>
</reference>
<dbReference type="InterPro" id="IPR029479">
    <property type="entry name" value="Nitroreductase"/>
</dbReference>
<keyword evidence="4" id="KW-0288">FMN</keyword>
<dbReference type="EMBL" id="DYXE01000008">
    <property type="protein sequence ID" value="HJH48779.1"/>
    <property type="molecule type" value="Genomic_DNA"/>
</dbReference>
<dbReference type="PANTHER" id="PTHR43673:SF2">
    <property type="entry name" value="NITROREDUCTASE"/>
    <property type="match status" value="1"/>
</dbReference>
<comment type="cofactor">
    <cofactor evidence="1">
        <name>FMN</name>
        <dbReference type="ChEBI" id="CHEBI:58210"/>
    </cofactor>
</comment>
<sequence length="168" mass="18829">MNVTEAIRNRRSIRKFREGAVIPQEDLDLILEAAMMAPSARNTRPWEFVVVENREILEKFRDIQPYTGMMKTASLAIVVCGRPELQEGGNEFWPQDCGAAIENILLQALELGYGTCWCGFYPVEDRVKGFQELLGVESIPVGAVAVGIAEEAPAARGYYDKSRVKYIK</sequence>
<dbReference type="GO" id="GO:0016491">
    <property type="term" value="F:oxidoreductase activity"/>
    <property type="evidence" value="ECO:0007669"/>
    <property type="project" value="UniProtKB-KW"/>
</dbReference>
<keyword evidence="3" id="KW-0285">Flavoprotein</keyword>
<organism evidence="7 8">
    <name type="scientific">Merdimonas faecis</name>
    <dbReference type="NCBI Taxonomy" id="1653435"/>
    <lineage>
        <taxon>Bacteria</taxon>
        <taxon>Bacillati</taxon>
        <taxon>Bacillota</taxon>
        <taxon>Clostridia</taxon>
        <taxon>Lachnospirales</taxon>
        <taxon>Lachnospiraceae</taxon>
        <taxon>Merdimonas</taxon>
    </lineage>
</organism>